<name>A0A4Y2GA65_ARAVE</name>
<dbReference type="SUPFAM" id="SSF56672">
    <property type="entry name" value="DNA/RNA polymerases"/>
    <property type="match status" value="1"/>
</dbReference>
<dbReference type="InterPro" id="IPR052560">
    <property type="entry name" value="RdDP_mobile_element"/>
</dbReference>
<protein>
    <submittedName>
        <fullName evidence="3">Putative RNA-directed DNA polymerase from transposon X-element</fullName>
    </submittedName>
</protein>
<dbReference type="Gene3D" id="4.10.60.10">
    <property type="entry name" value="Zinc finger, CCHC-type"/>
    <property type="match status" value="1"/>
</dbReference>
<dbReference type="PANTHER" id="PTHR36688">
    <property type="entry name" value="ENDO/EXONUCLEASE/PHOSPHATASE DOMAIN-CONTAINING PROTEIN"/>
    <property type="match status" value="1"/>
</dbReference>
<dbReference type="PANTHER" id="PTHR36688:SF2">
    <property type="entry name" value="ENDONUCLEASE_EXONUCLEASE_PHOSPHATASE DOMAIN-CONTAINING PROTEIN"/>
    <property type="match status" value="1"/>
</dbReference>
<feature type="region of interest" description="Disordered" evidence="1">
    <location>
        <begin position="290"/>
        <end position="310"/>
    </location>
</feature>
<dbReference type="AlphaFoldDB" id="A0A4Y2GA65"/>
<dbReference type="InterPro" id="IPR000477">
    <property type="entry name" value="RT_dom"/>
</dbReference>
<keyword evidence="3" id="KW-0548">Nucleotidyltransferase</keyword>
<dbReference type="SMART" id="SM00343">
    <property type="entry name" value="ZnF_C2HC"/>
    <property type="match status" value="2"/>
</dbReference>
<dbReference type="InterPro" id="IPR036875">
    <property type="entry name" value="Znf_CCHC_sf"/>
</dbReference>
<keyword evidence="3" id="KW-0808">Transferase</keyword>
<reference evidence="3 4" key="1">
    <citation type="journal article" date="2019" name="Sci. Rep.">
        <title>Orb-weaving spider Araneus ventricosus genome elucidates the spidroin gene catalogue.</title>
        <authorList>
            <person name="Kono N."/>
            <person name="Nakamura H."/>
            <person name="Ohtoshi R."/>
            <person name="Moran D.A.P."/>
            <person name="Shinohara A."/>
            <person name="Yoshida Y."/>
            <person name="Fujiwara M."/>
            <person name="Mori M."/>
            <person name="Tomita M."/>
            <person name="Arakawa K."/>
        </authorList>
    </citation>
    <scope>NUCLEOTIDE SEQUENCE [LARGE SCALE GENOMIC DNA]</scope>
</reference>
<accession>A0A4Y2GA65</accession>
<evidence type="ECO:0000313" key="3">
    <source>
        <dbReference type="EMBL" id="GBM48854.1"/>
    </source>
</evidence>
<dbReference type="GO" id="GO:0003676">
    <property type="term" value="F:nucleic acid binding"/>
    <property type="evidence" value="ECO:0007669"/>
    <property type="project" value="InterPro"/>
</dbReference>
<dbReference type="InterPro" id="IPR043502">
    <property type="entry name" value="DNA/RNA_pol_sf"/>
</dbReference>
<keyword evidence="4" id="KW-1185">Reference proteome</keyword>
<evidence type="ECO:0000256" key="1">
    <source>
        <dbReference type="SAM" id="MobiDB-lite"/>
    </source>
</evidence>
<feature type="region of interest" description="Disordered" evidence="1">
    <location>
        <begin position="427"/>
        <end position="459"/>
    </location>
</feature>
<dbReference type="OrthoDB" id="6472886at2759"/>
<dbReference type="EMBL" id="BGPR01001231">
    <property type="protein sequence ID" value="GBM48854.1"/>
    <property type="molecule type" value="Genomic_DNA"/>
</dbReference>
<feature type="compositionally biased region" description="Basic and acidic residues" evidence="1">
    <location>
        <begin position="427"/>
        <end position="443"/>
    </location>
</feature>
<dbReference type="SUPFAM" id="SSF56219">
    <property type="entry name" value="DNase I-like"/>
    <property type="match status" value="1"/>
</dbReference>
<feature type="domain" description="Reverse transcriptase" evidence="2">
    <location>
        <begin position="944"/>
        <end position="1142"/>
    </location>
</feature>
<dbReference type="CDD" id="cd01650">
    <property type="entry name" value="RT_nLTR_like"/>
    <property type="match status" value="1"/>
</dbReference>
<comment type="caution">
    <text evidence="3">The sequence shown here is derived from an EMBL/GenBank/DDBJ whole genome shotgun (WGS) entry which is preliminary data.</text>
</comment>
<dbReference type="GO" id="GO:0003964">
    <property type="term" value="F:RNA-directed DNA polymerase activity"/>
    <property type="evidence" value="ECO:0007669"/>
    <property type="project" value="UniProtKB-KW"/>
</dbReference>
<dbReference type="GO" id="GO:0008270">
    <property type="term" value="F:zinc ion binding"/>
    <property type="evidence" value="ECO:0007669"/>
    <property type="project" value="InterPro"/>
</dbReference>
<organism evidence="3 4">
    <name type="scientific">Araneus ventricosus</name>
    <name type="common">Orbweaver spider</name>
    <name type="synonym">Epeira ventricosa</name>
    <dbReference type="NCBI Taxonomy" id="182803"/>
    <lineage>
        <taxon>Eukaryota</taxon>
        <taxon>Metazoa</taxon>
        <taxon>Ecdysozoa</taxon>
        <taxon>Arthropoda</taxon>
        <taxon>Chelicerata</taxon>
        <taxon>Arachnida</taxon>
        <taxon>Araneae</taxon>
        <taxon>Araneomorphae</taxon>
        <taxon>Entelegynae</taxon>
        <taxon>Araneoidea</taxon>
        <taxon>Araneidae</taxon>
        <taxon>Araneus</taxon>
    </lineage>
</organism>
<proteinExistence type="predicted"/>
<dbReference type="Pfam" id="PF14529">
    <property type="entry name" value="Exo_endo_phos_2"/>
    <property type="match status" value="1"/>
</dbReference>
<dbReference type="SUPFAM" id="SSF57756">
    <property type="entry name" value="Retrovirus zinc finger-like domains"/>
    <property type="match status" value="1"/>
</dbReference>
<evidence type="ECO:0000259" key="2">
    <source>
        <dbReference type="PROSITE" id="PS50878"/>
    </source>
</evidence>
<dbReference type="Gene3D" id="3.60.10.10">
    <property type="entry name" value="Endonuclease/exonuclease/phosphatase"/>
    <property type="match status" value="1"/>
</dbReference>
<dbReference type="PROSITE" id="PS50878">
    <property type="entry name" value="RT_POL"/>
    <property type="match status" value="1"/>
</dbReference>
<gene>
    <name evidence="3" type="primary">X-elementORF2_916</name>
    <name evidence="3" type="ORF">AVEN_36913_1</name>
</gene>
<dbReference type="Pfam" id="PF00078">
    <property type="entry name" value="RVT_1"/>
    <property type="match status" value="1"/>
</dbReference>
<dbReference type="InterPro" id="IPR005135">
    <property type="entry name" value="Endo/exonuclease/phosphatase"/>
</dbReference>
<dbReference type="InterPro" id="IPR036691">
    <property type="entry name" value="Endo/exonu/phosph_ase_sf"/>
</dbReference>
<sequence>MGSRNLGPGGDVRLPTSPLEHHLNSAKYYIIKNTEGSLKTVSPILIHKTILGIVGEVQSIKKTKLGEILIELKSLTQANSLQTLQSIGEHVVTVSPHKSLNQSRGVISESEFQSDTEEEILECLKNRNVTSVKRICIKRDNKIIPTKYLILTFNVPVVPKSVLIAYINCPVKPYIPNPLRCFKCQKFGHSMTVCRGKETCGRCSEIGHNSKSCTSTPKCSNCKAEHPSYSRKCPRWVEEKEIQTIKVTQNISFAEARKIVTSRTPTVGVSYSSMASICPHCKNRTTAQVEAPPDNNLIPLPKKSPVKQNRANTKTEIILDRSNLPNTSNVNNQEANKTNQNYTLKTQPINQSNGTKTVHNINHSKLSRIPQSNKTETPKKVVKSFKETKAMRKSRMQIMKKNLDVKIKDSIKKRTLTKQDFLKESRINEGDDDTGDLKIRPSDDDVMFTDGEEETSKTPNKKIDNKMAINFLSWNCHGVRSHIDDIKSILNKYQPVCIGLQETCLSPVETVKIKFYNIIRKDYTQGARASGGVALFISKNFPFIEIPLTSVIQAVAIQLQIDVLVTVCFIYLPPNQNFTQNELDDLINQLPQPFILMGDFNGHNPIWGSPDINLRGQQIETLIDNHCICLLNSSNHTYFHQPTRTFHTLDLALCSPSLVIKWNFNTEDDLFNSDHFPIILSYIDNDIRYPERPRKFIFQKANWSLFSEFATLTLDMVEEVSIDDAVDKVTCSIIQAAEMAIPKKSGKIPKIWKPWWNEECRIFNKQQKKAWNKFRRYPTTSNLIDFKLAKATFRRVKRMSQRKSWQAFISTITNQISSKKLWDKIRRLSGRYNDNTSVSFLNHNGQVITDAKKIANTLAEAFSAISSASSYSQDFVSHKKNEERYIDFNSLTDDEYNSDFYLIKFNRALSKSHATSPGPDNIHLLMLTHLTEASLHNILKLFNRIWKEKKFPSSWRGAVVIPILKPGKDAKNPNNYRPIALTSVLCKLLERMVNSRLVHVLEKKKWLSPFQSGFRFGRGTIDNILLLENSIREAFVSKKHLVSILFDMEKAYDKTWRYGILKDLYGIGFKGNLPIFIQNFLKTRSFKVRIGNTSSDVFYQEGVPQGSVLSVILLIIKINEVIKRLPTGVSGSLFVDDLEIHC</sequence>
<keyword evidence="3" id="KW-0695">RNA-directed DNA polymerase</keyword>
<feature type="compositionally biased region" description="Acidic residues" evidence="1">
    <location>
        <begin position="444"/>
        <end position="453"/>
    </location>
</feature>
<dbReference type="Proteomes" id="UP000499080">
    <property type="component" value="Unassembled WGS sequence"/>
</dbReference>
<evidence type="ECO:0000313" key="4">
    <source>
        <dbReference type="Proteomes" id="UP000499080"/>
    </source>
</evidence>
<dbReference type="InterPro" id="IPR001878">
    <property type="entry name" value="Znf_CCHC"/>
</dbReference>